<evidence type="ECO:0000313" key="2">
    <source>
        <dbReference type="EMBL" id="KAF9467938.1"/>
    </source>
</evidence>
<feature type="region of interest" description="Disordered" evidence="1">
    <location>
        <begin position="810"/>
        <end position="835"/>
    </location>
</feature>
<organism evidence="2 3">
    <name type="scientific">Collybia nuda</name>
    <dbReference type="NCBI Taxonomy" id="64659"/>
    <lineage>
        <taxon>Eukaryota</taxon>
        <taxon>Fungi</taxon>
        <taxon>Dikarya</taxon>
        <taxon>Basidiomycota</taxon>
        <taxon>Agaricomycotina</taxon>
        <taxon>Agaricomycetes</taxon>
        <taxon>Agaricomycetidae</taxon>
        <taxon>Agaricales</taxon>
        <taxon>Tricholomatineae</taxon>
        <taxon>Clitocybaceae</taxon>
        <taxon>Collybia</taxon>
    </lineage>
</organism>
<dbReference type="InterPro" id="IPR011990">
    <property type="entry name" value="TPR-like_helical_dom_sf"/>
</dbReference>
<dbReference type="OrthoDB" id="185373at2759"/>
<proteinExistence type="predicted"/>
<accession>A0A9P5YFJ1</accession>
<gene>
    <name evidence="2" type="ORF">BDZ94DRAFT_918106</name>
</gene>
<evidence type="ECO:0000256" key="1">
    <source>
        <dbReference type="SAM" id="MobiDB-lite"/>
    </source>
</evidence>
<dbReference type="AlphaFoldDB" id="A0A9P5YFJ1"/>
<evidence type="ECO:0008006" key="4">
    <source>
        <dbReference type="Google" id="ProtNLM"/>
    </source>
</evidence>
<dbReference type="Pfam" id="PF13812">
    <property type="entry name" value="PPR_3"/>
    <property type="match status" value="1"/>
</dbReference>
<evidence type="ECO:0000313" key="3">
    <source>
        <dbReference type="Proteomes" id="UP000807353"/>
    </source>
</evidence>
<keyword evidence="3" id="KW-1185">Reference proteome</keyword>
<sequence>MLAASWALVHPPWIPTLRLSLRWDIVSRSVSQSKAPASRPRYLPSKPPFVILRHSHISQVPTDELVNLVAEGKYQLAEKLRMELLEMGVEIPGGSVYEGVVEELIRKSKIEDITQEFTNWLALLPEARCPDDDMFHGIRQLLQASPEANLPLIIQFGMVCASKGYTVIVNEEITPIVARYADARTYAQFAKGVEVRSRDHHTKSEPERPIPYEAVFEDVSDDYNIVNSEATPPPPNVLNLITENLPEILPRPVPNDTMVFEDESNYDYISYASTSPPTSLPDALSQLVSDHRYEEAYRFLVEIQDVGGIAIHQSLVYEKAARSVLGSSSTLTPQECIKRFTSWLSLIPPVHVTQPPAQFLEIRQLIFRAPYPNYLLASRFATILASKGYGDLIIPHAVPLIMRFAPENTSHQFVLDFERADKAYWTKFKPDEALEKVMNTKCELRTTAVKHLTYANRLGAAISLLPKVDDHFHLKPAIYDNLIRSLKRSHTHTSISQLSLVETLRNQEAQLITTRFSSLDRKTNTAKDEFFDLSPKDFGQDIGRAILYLRKALTSKDNLPDPLALSEWFEFYHSSSSKRKRRAITTLRNKALQYGGRNAETYLFAEMHYYQRTGNYDLVIKTFADHFYLIGVPQGDVLRHYQRVKQSLANKYQNEDLPKELTSAPHIGDRPNFKLARRKLWPKHTHTTLVWHTLLNLTTSDADAEKLYQKLVQIATSGSDTSLATPDDSPLLPPPSWTHNVGTAAFTPFIRKLMIGHGASRGAMVLSDMLKVGLEPTLHQFTELAGLYARLGDAPRAFMILDRMEANKARPLAEPDAQVDRTTPSPTSHHRSVGSSFPAPDVVLYTSLLRGFLISRDLQAIDEVDRRLKKFHQYTPGENAALDEVYTKAVRLRKEFGRPDLNDVDD</sequence>
<dbReference type="Gene3D" id="1.25.40.10">
    <property type="entry name" value="Tetratricopeptide repeat domain"/>
    <property type="match status" value="1"/>
</dbReference>
<reference evidence="2" key="1">
    <citation type="submission" date="2020-11" db="EMBL/GenBank/DDBJ databases">
        <authorList>
            <consortium name="DOE Joint Genome Institute"/>
            <person name="Ahrendt S."/>
            <person name="Riley R."/>
            <person name="Andreopoulos W."/>
            <person name="Labutti K."/>
            <person name="Pangilinan J."/>
            <person name="Ruiz-Duenas F.J."/>
            <person name="Barrasa J.M."/>
            <person name="Sanchez-Garcia M."/>
            <person name="Camarero S."/>
            <person name="Miyauchi S."/>
            <person name="Serrano A."/>
            <person name="Linde D."/>
            <person name="Babiker R."/>
            <person name="Drula E."/>
            <person name="Ayuso-Fernandez I."/>
            <person name="Pacheco R."/>
            <person name="Padilla G."/>
            <person name="Ferreira P."/>
            <person name="Barriuso J."/>
            <person name="Kellner H."/>
            <person name="Castanera R."/>
            <person name="Alfaro M."/>
            <person name="Ramirez L."/>
            <person name="Pisabarro A.G."/>
            <person name="Kuo A."/>
            <person name="Tritt A."/>
            <person name="Lipzen A."/>
            <person name="He G."/>
            <person name="Yan M."/>
            <person name="Ng V."/>
            <person name="Cullen D."/>
            <person name="Martin F."/>
            <person name="Rosso M.-N."/>
            <person name="Henrissat B."/>
            <person name="Hibbett D."/>
            <person name="Martinez A.T."/>
            <person name="Grigoriev I.V."/>
        </authorList>
    </citation>
    <scope>NUCLEOTIDE SEQUENCE</scope>
    <source>
        <strain evidence="2">CBS 247.69</strain>
    </source>
</reference>
<dbReference type="InterPro" id="IPR002885">
    <property type="entry name" value="PPR_rpt"/>
</dbReference>
<comment type="caution">
    <text evidence="2">The sequence shown here is derived from an EMBL/GenBank/DDBJ whole genome shotgun (WGS) entry which is preliminary data.</text>
</comment>
<dbReference type="EMBL" id="MU150235">
    <property type="protein sequence ID" value="KAF9467938.1"/>
    <property type="molecule type" value="Genomic_DNA"/>
</dbReference>
<dbReference type="Proteomes" id="UP000807353">
    <property type="component" value="Unassembled WGS sequence"/>
</dbReference>
<protein>
    <recommendedName>
        <fullName evidence="4">Pentatricopeptide repeat-containing protein</fullName>
    </recommendedName>
</protein>
<name>A0A9P5YFJ1_9AGAR</name>